<keyword evidence="3 6" id="KW-0812">Transmembrane</keyword>
<feature type="transmembrane region" description="Helical" evidence="6">
    <location>
        <begin position="41"/>
        <end position="60"/>
    </location>
</feature>
<feature type="transmembrane region" description="Helical" evidence="6">
    <location>
        <begin position="16"/>
        <end position="34"/>
    </location>
</feature>
<evidence type="ECO:0000256" key="6">
    <source>
        <dbReference type="SAM" id="Phobius"/>
    </source>
</evidence>
<evidence type="ECO:0000259" key="7">
    <source>
        <dbReference type="Pfam" id="PF03600"/>
    </source>
</evidence>
<dbReference type="PANTHER" id="PTHR43568:SF1">
    <property type="entry name" value="P PROTEIN"/>
    <property type="match status" value="1"/>
</dbReference>
<dbReference type="AlphaFoldDB" id="A0A7M1XNC6"/>
<evidence type="ECO:0000313" key="9">
    <source>
        <dbReference type="Proteomes" id="UP000593591"/>
    </source>
</evidence>
<sequence>MFSVIRPIVSFLKKEIVLTCAWILAIASAFFVTPDRNYISYIDFSSLLILWSLMVIMQFFSTEGIFILIGNRLLLLTKKIWQLAAVLIALCFFTSMFITNDVALLTFVPFTILMLDACDRKDLLIPVIVLQTIAANTGSMFTPVGNPQNLFLFSLMNSSLKDFLLLMLPYTGLSFLLLTAGIFCLKNKSQPCSTQQDNSSHIRINPVTAGIYALLFLSAILTVLKFIPFYILAAVVLAVTLVIKPKIILRADYALLFTFIGFFIFTGNIARITVFKESLQNFVAGHEVLTGIAASQVISNVPAALLLSGFAKNLRELTVGVNVGGLGTLIASMASLISYKFYVRTPQCKKGRYLLYFTAANIIFLIPLCLVNMAGL</sequence>
<feature type="transmembrane region" description="Helical" evidence="6">
    <location>
        <begin position="255"/>
        <end position="274"/>
    </location>
</feature>
<name>A0A7M1XNC6_9SPIR</name>
<feature type="domain" description="Citrate transporter-like" evidence="7">
    <location>
        <begin position="19"/>
        <end position="316"/>
    </location>
</feature>
<dbReference type="PANTHER" id="PTHR43568">
    <property type="entry name" value="P PROTEIN"/>
    <property type="match status" value="1"/>
</dbReference>
<feature type="transmembrane region" description="Helical" evidence="6">
    <location>
        <begin position="80"/>
        <end position="111"/>
    </location>
</feature>
<dbReference type="Pfam" id="PF03600">
    <property type="entry name" value="CitMHS"/>
    <property type="match status" value="1"/>
</dbReference>
<dbReference type="KEGG" id="trc:DYE49_11555"/>
<dbReference type="InterPro" id="IPR004680">
    <property type="entry name" value="Cit_transptr-like_dom"/>
</dbReference>
<keyword evidence="4 6" id="KW-1133">Transmembrane helix</keyword>
<gene>
    <name evidence="8" type="ORF">DYE49_11555</name>
</gene>
<reference evidence="8 9" key="1">
    <citation type="submission" date="2018-08" db="EMBL/GenBank/DDBJ databases">
        <title>The first complete genome of Treponema rectale (CHPAT), a commensal spirochete of the bovine rectum.</title>
        <authorList>
            <person name="Staton G.J."/>
            <person name="Clegg S.R."/>
            <person name="Carter S.D."/>
            <person name="Radford A.D."/>
            <person name="Darby A."/>
            <person name="Hall N."/>
            <person name="Birtles R.J."/>
            <person name="Evans N.J."/>
        </authorList>
    </citation>
    <scope>NUCLEOTIDE SEQUENCE [LARGE SCALE GENOMIC DNA]</scope>
    <source>
        <strain evidence="8 9">CHPA</strain>
    </source>
</reference>
<accession>A0A7M1XNC6</accession>
<dbReference type="GO" id="GO:0016020">
    <property type="term" value="C:membrane"/>
    <property type="evidence" value="ECO:0007669"/>
    <property type="project" value="UniProtKB-SubCell"/>
</dbReference>
<feature type="transmembrane region" description="Helical" evidence="6">
    <location>
        <begin position="354"/>
        <end position="374"/>
    </location>
</feature>
<organism evidence="8 9">
    <name type="scientific">Treponema rectale</name>
    <dbReference type="NCBI Taxonomy" id="744512"/>
    <lineage>
        <taxon>Bacteria</taxon>
        <taxon>Pseudomonadati</taxon>
        <taxon>Spirochaetota</taxon>
        <taxon>Spirochaetia</taxon>
        <taxon>Spirochaetales</taxon>
        <taxon>Treponemataceae</taxon>
        <taxon>Treponema</taxon>
    </lineage>
</organism>
<dbReference type="GO" id="GO:0055085">
    <property type="term" value="P:transmembrane transport"/>
    <property type="evidence" value="ECO:0007669"/>
    <property type="project" value="InterPro"/>
</dbReference>
<keyword evidence="2" id="KW-0813">Transport</keyword>
<comment type="subcellular location">
    <subcellularLocation>
        <location evidence="1">Membrane</location>
        <topology evidence="1">Multi-pass membrane protein</topology>
    </subcellularLocation>
</comment>
<dbReference type="EMBL" id="CP031517">
    <property type="protein sequence ID" value="QOS41047.1"/>
    <property type="molecule type" value="Genomic_DNA"/>
</dbReference>
<evidence type="ECO:0000256" key="1">
    <source>
        <dbReference type="ARBA" id="ARBA00004141"/>
    </source>
</evidence>
<evidence type="ECO:0000256" key="5">
    <source>
        <dbReference type="ARBA" id="ARBA00023136"/>
    </source>
</evidence>
<dbReference type="InterPro" id="IPR051475">
    <property type="entry name" value="Diverse_Ion_Transporter"/>
</dbReference>
<feature type="transmembrane region" description="Helical" evidence="6">
    <location>
        <begin position="319"/>
        <end position="342"/>
    </location>
</feature>
<evidence type="ECO:0000256" key="4">
    <source>
        <dbReference type="ARBA" id="ARBA00022989"/>
    </source>
</evidence>
<proteinExistence type="predicted"/>
<protein>
    <submittedName>
        <fullName evidence="8">Citrate transporter</fullName>
    </submittedName>
</protein>
<feature type="transmembrane region" description="Helical" evidence="6">
    <location>
        <begin position="163"/>
        <end position="183"/>
    </location>
</feature>
<keyword evidence="5 6" id="KW-0472">Membrane</keyword>
<evidence type="ECO:0000256" key="2">
    <source>
        <dbReference type="ARBA" id="ARBA00022448"/>
    </source>
</evidence>
<evidence type="ECO:0000256" key="3">
    <source>
        <dbReference type="ARBA" id="ARBA00022692"/>
    </source>
</evidence>
<dbReference type="Proteomes" id="UP000593591">
    <property type="component" value="Chromosome"/>
</dbReference>
<feature type="transmembrane region" description="Helical" evidence="6">
    <location>
        <begin position="227"/>
        <end position="243"/>
    </location>
</feature>
<evidence type="ECO:0000313" key="8">
    <source>
        <dbReference type="EMBL" id="QOS41047.1"/>
    </source>
</evidence>